<reference evidence="2" key="1">
    <citation type="submission" date="2022-11" db="UniProtKB">
        <authorList>
            <consortium name="EnsemblMetazoa"/>
        </authorList>
    </citation>
    <scope>IDENTIFICATION</scope>
</reference>
<accession>A0A914BLI1</accession>
<dbReference type="RefSeq" id="XP_038076317.1">
    <property type="nucleotide sequence ID" value="XM_038220389.1"/>
</dbReference>
<feature type="transmembrane region" description="Helical" evidence="1">
    <location>
        <begin position="21"/>
        <end position="43"/>
    </location>
</feature>
<keyword evidence="1" id="KW-1133">Transmembrane helix</keyword>
<evidence type="ECO:0000313" key="2">
    <source>
        <dbReference type="EnsemblMetazoa" id="XP_038076317.1"/>
    </source>
</evidence>
<dbReference type="Proteomes" id="UP000887568">
    <property type="component" value="Unplaced"/>
</dbReference>
<feature type="transmembrane region" description="Helical" evidence="1">
    <location>
        <begin position="305"/>
        <end position="324"/>
    </location>
</feature>
<dbReference type="PANTHER" id="PTHR11360:SF303">
    <property type="entry name" value="MAJOR FACILITATOR SUPERFAMILY (MFS) PROFILE DOMAIN-CONTAINING PROTEIN"/>
    <property type="match status" value="1"/>
</dbReference>
<proteinExistence type="predicted"/>
<dbReference type="EnsemblMetazoa" id="XM_038220389.1">
    <property type="protein sequence ID" value="XP_038076317.1"/>
    <property type="gene ID" value="LOC119744457"/>
</dbReference>
<feature type="transmembrane region" description="Helical" evidence="1">
    <location>
        <begin position="265"/>
        <end position="285"/>
    </location>
</feature>
<dbReference type="AlphaFoldDB" id="A0A914BLI1"/>
<keyword evidence="3" id="KW-1185">Reference proteome</keyword>
<feature type="transmembrane region" description="Helical" evidence="1">
    <location>
        <begin position="86"/>
        <end position="104"/>
    </location>
</feature>
<dbReference type="OMA" id="DESKCHE"/>
<feature type="transmembrane region" description="Helical" evidence="1">
    <location>
        <begin position="420"/>
        <end position="440"/>
    </location>
</feature>
<sequence>MAGSPGTAVTYDNDKWGWVMVASLFVCCFVTMGNIKALGVLLIPINNDFDSDLWIIGWIAVWYNVTLNCLGPVVGALSRILGSRPMMIFGGLLCTAGFMLTSISTTVSQVAIFIIGLAGVGSSFVWFNNFAAMAWYFKDNYVTAFGIGTMGMPIGIMTLGPVTQVLVDTYGWRGTMLVLGGVSFHLVACGMLAQRDQFSSSTDGEEYQVLREDDSMHAEEEANGTSVCTSAARNLPEQNLRERAREFCRRFIAALDCAVLTDVRFVLLTTARCTVAFAFSGWMVYMVSHGQFQGLTETQASFLPTAFGIGNIIGKAVAPVLHCFSLKPRMTILACFGCGLLCVSLVGHAFIRPFIGQMAVVGVVGAANSLIYQTVEVMTRFLSTDDRLVSILGWQGVFTGVAAAFGGLTSGLVYEWSRSFSISFCMYGGLTLLAIPLLVIDDVIYTKQRQR</sequence>
<organism evidence="2 3">
    <name type="scientific">Patiria miniata</name>
    <name type="common">Bat star</name>
    <name type="synonym">Asterina miniata</name>
    <dbReference type="NCBI Taxonomy" id="46514"/>
    <lineage>
        <taxon>Eukaryota</taxon>
        <taxon>Metazoa</taxon>
        <taxon>Echinodermata</taxon>
        <taxon>Eleutherozoa</taxon>
        <taxon>Asterozoa</taxon>
        <taxon>Asteroidea</taxon>
        <taxon>Valvatacea</taxon>
        <taxon>Valvatida</taxon>
        <taxon>Asterinidae</taxon>
        <taxon>Patiria</taxon>
    </lineage>
</organism>
<dbReference type="InterPro" id="IPR011701">
    <property type="entry name" value="MFS"/>
</dbReference>
<dbReference type="SUPFAM" id="SSF103473">
    <property type="entry name" value="MFS general substrate transporter"/>
    <property type="match status" value="1"/>
</dbReference>
<feature type="transmembrane region" description="Helical" evidence="1">
    <location>
        <begin position="331"/>
        <end position="351"/>
    </location>
</feature>
<feature type="transmembrane region" description="Helical" evidence="1">
    <location>
        <begin position="387"/>
        <end position="408"/>
    </location>
</feature>
<evidence type="ECO:0000256" key="1">
    <source>
        <dbReference type="SAM" id="Phobius"/>
    </source>
</evidence>
<dbReference type="Gene3D" id="1.20.1250.20">
    <property type="entry name" value="MFS general substrate transporter like domains"/>
    <property type="match status" value="2"/>
</dbReference>
<feature type="transmembrane region" description="Helical" evidence="1">
    <location>
        <begin position="55"/>
        <end position="74"/>
    </location>
</feature>
<feature type="transmembrane region" description="Helical" evidence="1">
    <location>
        <begin position="141"/>
        <end position="162"/>
    </location>
</feature>
<dbReference type="InterPro" id="IPR050327">
    <property type="entry name" value="Proton-linked_MCT"/>
</dbReference>
<dbReference type="PANTHER" id="PTHR11360">
    <property type="entry name" value="MONOCARBOXYLATE TRANSPORTER"/>
    <property type="match status" value="1"/>
</dbReference>
<dbReference type="OrthoDB" id="6499973at2759"/>
<evidence type="ECO:0000313" key="3">
    <source>
        <dbReference type="Proteomes" id="UP000887568"/>
    </source>
</evidence>
<protein>
    <recommendedName>
        <fullName evidence="4">Monocarboxylate transporter</fullName>
    </recommendedName>
</protein>
<dbReference type="GO" id="GO:0008028">
    <property type="term" value="F:monocarboxylic acid transmembrane transporter activity"/>
    <property type="evidence" value="ECO:0007669"/>
    <property type="project" value="TreeGrafter"/>
</dbReference>
<evidence type="ECO:0008006" key="4">
    <source>
        <dbReference type="Google" id="ProtNLM"/>
    </source>
</evidence>
<dbReference type="GeneID" id="119744457"/>
<name>A0A914BLI1_PATMI</name>
<feature type="transmembrane region" description="Helical" evidence="1">
    <location>
        <begin position="174"/>
        <end position="193"/>
    </location>
</feature>
<feature type="transmembrane region" description="Helical" evidence="1">
    <location>
        <begin position="110"/>
        <end position="129"/>
    </location>
</feature>
<keyword evidence="1" id="KW-0812">Transmembrane</keyword>
<feature type="transmembrane region" description="Helical" evidence="1">
    <location>
        <begin position="357"/>
        <end position="375"/>
    </location>
</feature>
<dbReference type="InterPro" id="IPR036259">
    <property type="entry name" value="MFS_trans_sf"/>
</dbReference>
<keyword evidence="1" id="KW-0472">Membrane</keyword>
<dbReference type="Pfam" id="PF07690">
    <property type="entry name" value="MFS_1"/>
    <property type="match status" value="1"/>
</dbReference>